<dbReference type="InterPro" id="IPR000086">
    <property type="entry name" value="NUDIX_hydrolase_dom"/>
</dbReference>
<evidence type="ECO:0000256" key="2">
    <source>
        <dbReference type="ARBA" id="ARBA00005582"/>
    </source>
</evidence>
<dbReference type="EMBL" id="JBCGBO010000004">
    <property type="protein sequence ID" value="KAK9208405.1"/>
    <property type="molecule type" value="Genomic_DNA"/>
</dbReference>
<dbReference type="CDD" id="cd03676">
    <property type="entry name" value="NUDIX_Tnr3_like"/>
    <property type="match status" value="1"/>
</dbReference>
<evidence type="ECO:0000313" key="4">
    <source>
        <dbReference type="EMBL" id="KAK9208405.1"/>
    </source>
</evidence>
<comment type="caution">
    <text evidence="4">The sequence shown here is derived from an EMBL/GenBank/DDBJ whole genome shotgun (WGS) entry which is preliminary data.</text>
</comment>
<proteinExistence type="inferred from homology"/>
<dbReference type="Pfam" id="PF00293">
    <property type="entry name" value="NUDIX"/>
    <property type="match status" value="1"/>
</dbReference>
<comment type="function">
    <text evidence="1">Probably mediates the hydrolysis of some nucleoside diphosphate derivatives.</text>
</comment>
<evidence type="ECO:0000259" key="3">
    <source>
        <dbReference type="PROSITE" id="PS51462"/>
    </source>
</evidence>
<evidence type="ECO:0000313" key="5">
    <source>
        <dbReference type="Proteomes" id="UP001428341"/>
    </source>
</evidence>
<dbReference type="PANTHER" id="PTHR13622">
    <property type="entry name" value="THIAMIN PYROPHOSPHOKINASE"/>
    <property type="match status" value="1"/>
</dbReference>
<dbReference type="FunFam" id="3.90.79.10:FF:000019">
    <property type="entry name" value="Thiamin pyrophosphokinase, putative"/>
    <property type="match status" value="1"/>
</dbReference>
<dbReference type="Pfam" id="PF15916">
    <property type="entry name" value="DUF4743"/>
    <property type="match status" value="1"/>
</dbReference>
<comment type="similarity">
    <text evidence="2">Belongs to the Nudix hydrolase family.</text>
</comment>
<dbReference type="AlphaFoldDB" id="A0AAP0QQQ6"/>
<name>A0AAP0QQQ6_9ROSI</name>
<sequence>MVVEKVEMVAVTANGLTTVEVAQLTVVGDGATEQNCVPSQVSNREEMIPTGDSGWWLLLGWSVGGVSCTAALLLKLFKLSIRIRELGIWQFGLGTWVSRLLLYPVASTFGSPIFFSLDRAAAPYFGIKAYAVPLNGYVEKDGQKFLWIGKRSQVKSTYPGMLDILAGGGLPHGIACGENIIKECEEEAGIPRSISNRARPVGAVSYTDINGFSYKRDVLFCYDLKLPEDFVPMNQDGEVESFQLIPVAHVANVIRRTEFFKPNCSLAIIDFLFRHGYIRPEYFGYLDLLQSLRRGDFS</sequence>
<dbReference type="GO" id="GO:0044715">
    <property type="term" value="F:8-oxo-dGDP phosphatase activity"/>
    <property type="evidence" value="ECO:0007669"/>
    <property type="project" value="UniProtKB-ARBA"/>
</dbReference>
<dbReference type="Gene3D" id="3.90.79.10">
    <property type="entry name" value="Nucleoside Triphosphate Pyrophosphohydrolase"/>
    <property type="match status" value="1"/>
</dbReference>
<dbReference type="Proteomes" id="UP001428341">
    <property type="component" value="Unassembled WGS sequence"/>
</dbReference>
<dbReference type="PANTHER" id="PTHR13622:SF8">
    <property type="entry name" value="THIAMIN PYROPHOSPHOKINASE 1"/>
    <property type="match status" value="1"/>
</dbReference>
<dbReference type="PROSITE" id="PS51462">
    <property type="entry name" value="NUDIX"/>
    <property type="match status" value="1"/>
</dbReference>
<protein>
    <recommendedName>
        <fullName evidence="3">Nudix hydrolase domain-containing protein</fullName>
    </recommendedName>
</protein>
<dbReference type="SUPFAM" id="SSF55811">
    <property type="entry name" value="Nudix"/>
    <property type="match status" value="1"/>
</dbReference>
<organism evidence="4 5">
    <name type="scientific">Citrus x changshan-huyou</name>
    <dbReference type="NCBI Taxonomy" id="2935761"/>
    <lineage>
        <taxon>Eukaryota</taxon>
        <taxon>Viridiplantae</taxon>
        <taxon>Streptophyta</taxon>
        <taxon>Embryophyta</taxon>
        <taxon>Tracheophyta</taxon>
        <taxon>Spermatophyta</taxon>
        <taxon>Magnoliopsida</taxon>
        <taxon>eudicotyledons</taxon>
        <taxon>Gunneridae</taxon>
        <taxon>Pentapetalae</taxon>
        <taxon>rosids</taxon>
        <taxon>malvids</taxon>
        <taxon>Sapindales</taxon>
        <taxon>Rutaceae</taxon>
        <taxon>Aurantioideae</taxon>
        <taxon>Citrus</taxon>
    </lineage>
</organism>
<dbReference type="InterPro" id="IPR015797">
    <property type="entry name" value="NUDIX_hydrolase-like_dom_sf"/>
</dbReference>
<keyword evidence="5" id="KW-1185">Reference proteome</keyword>
<reference evidence="4 5" key="1">
    <citation type="submission" date="2024-05" db="EMBL/GenBank/DDBJ databases">
        <title>Haplotype-resolved chromosome-level genome assembly of Huyou (Citrus changshanensis).</title>
        <authorList>
            <person name="Miao C."/>
            <person name="Chen W."/>
            <person name="Wu Y."/>
            <person name="Wang L."/>
            <person name="Zhao S."/>
            <person name="Grierson D."/>
            <person name="Xu C."/>
            <person name="Chen K."/>
        </authorList>
    </citation>
    <scope>NUCLEOTIDE SEQUENCE [LARGE SCALE GENOMIC DNA]</scope>
    <source>
        <strain evidence="4">01-14</strain>
        <tissue evidence="4">Leaf</tissue>
    </source>
</reference>
<feature type="domain" description="Nudix hydrolase" evidence="3">
    <location>
        <begin position="129"/>
        <end position="270"/>
    </location>
</feature>
<gene>
    <name evidence="4" type="ORF">WN944_000759</name>
</gene>
<accession>A0AAP0QQQ6</accession>
<dbReference type="InterPro" id="IPR031804">
    <property type="entry name" value="DUF4743"/>
</dbReference>
<evidence type="ECO:0000256" key="1">
    <source>
        <dbReference type="ARBA" id="ARBA00003778"/>
    </source>
</evidence>